<evidence type="ECO:0000313" key="8">
    <source>
        <dbReference type="Proteomes" id="UP000316079"/>
    </source>
</evidence>
<dbReference type="Gene3D" id="1.20.5.170">
    <property type="match status" value="1"/>
</dbReference>
<evidence type="ECO:0000256" key="3">
    <source>
        <dbReference type="SAM" id="Coils"/>
    </source>
</evidence>
<dbReference type="InterPro" id="IPR039008">
    <property type="entry name" value="IF_rod_dom"/>
</dbReference>
<feature type="coiled-coil region" evidence="3">
    <location>
        <begin position="143"/>
        <end position="255"/>
    </location>
</feature>
<dbReference type="EMBL" id="SRMA01026399">
    <property type="protein sequence ID" value="TRY84634.1"/>
    <property type="molecule type" value="Genomic_DNA"/>
</dbReference>
<proteinExistence type="predicted"/>
<protein>
    <recommendedName>
        <fullName evidence="6">IF rod domain-containing protein</fullName>
    </recommendedName>
</protein>
<gene>
    <name evidence="7" type="ORF">DNTS_001359</name>
</gene>
<feature type="compositionally biased region" description="Low complexity" evidence="4">
    <location>
        <begin position="910"/>
        <end position="920"/>
    </location>
</feature>
<dbReference type="Proteomes" id="UP000316079">
    <property type="component" value="Unassembled WGS sequence"/>
</dbReference>
<keyword evidence="5" id="KW-0812">Transmembrane</keyword>
<dbReference type="InterPro" id="IPR050405">
    <property type="entry name" value="Intermediate_filament"/>
</dbReference>
<feature type="coiled-coil region" evidence="3">
    <location>
        <begin position="327"/>
        <end position="393"/>
    </location>
</feature>
<dbReference type="SMART" id="SM01391">
    <property type="entry name" value="Filament"/>
    <property type="match status" value="1"/>
</dbReference>
<dbReference type="GO" id="GO:0005200">
    <property type="term" value="F:structural constituent of cytoskeleton"/>
    <property type="evidence" value="ECO:0007669"/>
    <property type="project" value="TreeGrafter"/>
</dbReference>
<organism evidence="7 8">
    <name type="scientific">Danionella cerebrum</name>
    <dbReference type="NCBI Taxonomy" id="2873325"/>
    <lineage>
        <taxon>Eukaryota</taxon>
        <taxon>Metazoa</taxon>
        <taxon>Chordata</taxon>
        <taxon>Craniata</taxon>
        <taxon>Vertebrata</taxon>
        <taxon>Euteleostomi</taxon>
        <taxon>Actinopterygii</taxon>
        <taxon>Neopterygii</taxon>
        <taxon>Teleostei</taxon>
        <taxon>Ostariophysi</taxon>
        <taxon>Cypriniformes</taxon>
        <taxon>Danionidae</taxon>
        <taxon>Danioninae</taxon>
        <taxon>Danionella</taxon>
    </lineage>
</organism>
<evidence type="ECO:0000256" key="2">
    <source>
        <dbReference type="ARBA" id="ARBA00023054"/>
    </source>
</evidence>
<feature type="transmembrane region" description="Helical" evidence="5">
    <location>
        <begin position="710"/>
        <end position="736"/>
    </location>
</feature>
<evidence type="ECO:0000256" key="1">
    <source>
        <dbReference type="ARBA" id="ARBA00022754"/>
    </source>
</evidence>
<dbReference type="Gene3D" id="1.20.5.1160">
    <property type="entry name" value="Vasodilator-stimulated phosphoprotein"/>
    <property type="match status" value="1"/>
</dbReference>
<dbReference type="GO" id="GO:0045109">
    <property type="term" value="P:intermediate filament organization"/>
    <property type="evidence" value="ECO:0007669"/>
    <property type="project" value="TreeGrafter"/>
</dbReference>
<dbReference type="Pfam" id="PF00038">
    <property type="entry name" value="Filament"/>
    <property type="match status" value="1"/>
</dbReference>
<name>A0A553Q3X6_9TELE</name>
<evidence type="ECO:0000256" key="5">
    <source>
        <dbReference type="SAM" id="Phobius"/>
    </source>
</evidence>
<dbReference type="STRING" id="623744.A0A553Q3X6"/>
<comment type="caution">
    <text evidence="7">The sequence shown here is derived from an EMBL/GenBank/DDBJ whole genome shotgun (WGS) entry which is preliminary data.</text>
</comment>
<evidence type="ECO:0000313" key="7">
    <source>
        <dbReference type="EMBL" id="TRY84634.1"/>
    </source>
</evidence>
<sequence>MSRSPERISSYRRHFEDASSSSYQVRVSSPSPVRRDLARCRSASFVQSTTAVGSTRAMGRRTISSSRSRPFMNGGSMGALCLIGGGPAADLEKAAAENQEFLSTRTTERKEMVLLNDRLAVYIEKARAITELQKGTHLNQFNVRSLEQQNKLLETEIEALQNRFVKPSGLRLLYEEQLKELHKLADQMRVQRLEMIKVKYEEALEMRRKAELDIEAFRPDVDAATSTRIALEKQLENLEVELEFLQRVHKQEIEELMKQIYTAHATAMDAYSLPDLSGALKQIQLQYDEIAAKNLQEMDSWYKTKFDDLNSKSSKHVDQVRSVREGIITAKKDIQNKQRDMDSLQTKNDALEAQIREMQGKYRKELEELQAKIESLKLELKSSKQRTALLLREYQELLNVKMALEIEITTYRKLIEGEDSRLTPMVQSMQTMSLTSSTCLHTRATEVTEKGRGLVGRFGDSSAAGFERGGFGGLATSLEGGTGKHLPGDLGGPSTGLEGRIGSSLHRGGSGIGFEGVGSGGLSQGISVSGIHPEGGVVGGLSQGVSASGIGPEGGVASGLSLGPDGYGAAGPSIGQNGGVGTDLSGAIGSGTGFQAGVHTDRPRDSGTGLGVVGTDQSGAAVLVVLAEVLKEVLSEIYLELLVVLALLLKEVLTVDFLKELPILAQVLKEVLAEIYLKLLEVLAEIYLELLVVLALVLKEVLAEIYLELLVVLVLVLKEVLAEIYLVLLVALALVMKFAILAKFSGKVKAEICLGHLVVLALKEVLTVVFIMELVFLAEVLKEVLAEIYLELLVGLGESESSPFVTFPEDSQDSELSKGVDGRVGAIPDTSLGVGLDGDHIKGLGGSPGGISAIDRKRDPTKGLGESHSFIPATGLGGGLSGEPTTRFGDDLIGDPATKVLGVDPSKGFVGSPSSGLSTGVTGGVKDDSASGIGDVVIGSSTEFERGLAKGIKGCFVDTATSLRGGLGGDSAAGISGVSGGSTSTGFTGSFVAGGGRDFINGIPGGVGGPGTMVDFDEEPTVENH</sequence>
<evidence type="ECO:0000259" key="6">
    <source>
        <dbReference type="PROSITE" id="PS51842"/>
    </source>
</evidence>
<feature type="domain" description="IF rod" evidence="6">
    <location>
        <begin position="143"/>
        <end position="422"/>
    </location>
</feature>
<dbReference type="Pfam" id="PF04732">
    <property type="entry name" value="Filament_head"/>
    <property type="match status" value="1"/>
</dbReference>
<keyword evidence="8" id="KW-1185">Reference proteome</keyword>
<feature type="compositionally biased region" description="Low complexity" evidence="4">
    <location>
        <begin position="19"/>
        <end position="30"/>
    </location>
</feature>
<dbReference type="OrthoDB" id="2441647at2759"/>
<feature type="region of interest" description="Disordered" evidence="4">
    <location>
        <begin position="1"/>
        <end position="30"/>
    </location>
</feature>
<dbReference type="SUPFAM" id="SSF64593">
    <property type="entry name" value="Intermediate filament protein, coiled coil region"/>
    <property type="match status" value="1"/>
</dbReference>
<reference evidence="7 8" key="1">
    <citation type="journal article" date="2019" name="Sci. Data">
        <title>Hybrid genome assembly and annotation of Danionella translucida.</title>
        <authorList>
            <person name="Kadobianskyi M."/>
            <person name="Schulze L."/>
            <person name="Schuelke M."/>
            <person name="Judkewitz B."/>
        </authorList>
    </citation>
    <scope>NUCLEOTIDE SEQUENCE [LARGE SCALE GENOMIC DNA]</scope>
    <source>
        <strain evidence="7 8">Bolton</strain>
    </source>
</reference>
<keyword evidence="5" id="KW-0472">Membrane</keyword>
<feature type="region of interest" description="Disordered" evidence="4">
    <location>
        <begin position="904"/>
        <end position="923"/>
    </location>
</feature>
<dbReference type="PANTHER" id="PTHR45652">
    <property type="entry name" value="GLIAL FIBRILLARY ACIDIC PROTEIN"/>
    <property type="match status" value="1"/>
</dbReference>
<dbReference type="Gene3D" id="1.20.5.500">
    <property type="entry name" value="Single helix bin"/>
    <property type="match status" value="1"/>
</dbReference>
<keyword evidence="5" id="KW-1133">Transmembrane helix</keyword>
<accession>A0A553Q3X6</accession>
<dbReference type="AlphaFoldDB" id="A0A553Q3X6"/>
<keyword evidence="2 3" id="KW-0175">Coiled coil</keyword>
<dbReference type="PROSITE" id="PS51842">
    <property type="entry name" value="IF_ROD_2"/>
    <property type="match status" value="1"/>
</dbReference>
<dbReference type="PANTHER" id="PTHR45652:SF11">
    <property type="entry name" value="NOTOCHORD GRANULAR SURFACE"/>
    <property type="match status" value="1"/>
</dbReference>
<feature type="region of interest" description="Disordered" evidence="4">
    <location>
        <begin position="847"/>
        <end position="868"/>
    </location>
</feature>
<dbReference type="GO" id="GO:0005737">
    <property type="term" value="C:cytoplasm"/>
    <property type="evidence" value="ECO:0007669"/>
    <property type="project" value="TreeGrafter"/>
</dbReference>
<keyword evidence="1" id="KW-0403">Intermediate filament</keyword>
<dbReference type="GO" id="GO:0005882">
    <property type="term" value="C:intermediate filament"/>
    <property type="evidence" value="ECO:0007669"/>
    <property type="project" value="UniProtKB-KW"/>
</dbReference>
<feature type="region of interest" description="Disordered" evidence="4">
    <location>
        <begin position="873"/>
        <end position="892"/>
    </location>
</feature>
<feature type="transmembrane region" description="Helical" evidence="5">
    <location>
        <begin position="757"/>
        <end position="778"/>
    </location>
</feature>
<evidence type="ECO:0000256" key="4">
    <source>
        <dbReference type="SAM" id="MobiDB-lite"/>
    </source>
</evidence>
<dbReference type="InterPro" id="IPR006821">
    <property type="entry name" value="Intermed_filament_DNA-bd"/>
</dbReference>